<comment type="caution">
    <text evidence="1">The sequence shown here is derived from an EMBL/GenBank/DDBJ whole genome shotgun (WGS) entry which is preliminary data.</text>
</comment>
<proteinExistence type="predicted"/>
<protein>
    <recommendedName>
        <fullName evidence="3">DUF2971 domain-containing protein</fullName>
    </recommendedName>
</protein>
<dbReference type="Proteomes" id="UP000003213">
    <property type="component" value="Chromosome"/>
</dbReference>
<evidence type="ECO:0000313" key="2">
    <source>
        <dbReference type="Proteomes" id="UP000003213"/>
    </source>
</evidence>
<evidence type="ECO:0008006" key="3">
    <source>
        <dbReference type="Google" id="ProtNLM"/>
    </source>
</evidence>
<dbReference type="EMBL" id="AHPN01000001">
    <property type="protein sequence ID" value="EIK62748.1"/>
    <property type="molecule type" value="Genomic_DNA"/>
</dbReference>
<gene>
    <name evidence="1" type="ORF">PflSS101_2600</name>
</gene>
<evidence type="ECO:0000313" key="1">
    <source>
        <dbReference type="EMBL" id="EIK62748.1"/>
    </source>
</evidence>
<sequence length="300" mass="35144">MVGYFELVSDHRYNTLDAKKIRILKDMFHQTHLQRYMPGERALKVLEDEGLYLRRIDEYPDDPTEGEREHFGRNEERILEILNMQVPESLRMSQQEAAILSHGQMVSEKKDQFIQSWYWDEHMSRFMWDNYGGYTKSTDCVLFVADRLKLGDYLDDVLPVGYRFEPVKYVLNKQGQKEAFFTKNPEFGVEKEYRVALDVRQLIFFNQKILPEFNWIKRHEGRDVSNEGANYRNGGVASENLFRHIDDAGFILSVPFTRLLAAVLIPEDASSEFATRIDELLLIKGSELKAQRVRVSESKA</sequence>
<name>I4KDF8_9PSED</name>
<accession>I4KDF8</accession>
<dbReference type="HOGENOM" id="CLU_927073_0_0_6"/>
<reference evidence="1 2" key="1">
    <citation type="journal article" date="2012" name="PLoS Genet.">
        <title>Comparative Genomics of Plant-Associated Pseudomonas spp.: Insights into Diversity and Inheritance of Traits Involved in Multitrophic Interactions.</title>
        <authorList>
            <person name="Loper J.E."/>
            <person name="Hassan K.A."/>
            <person name="Mavrodi D.V."/>
            <person name="Davis E.W.II."/>
            <person name="Lim C.K."/>
            <person name="Shaffer B.T."/>
            <person name="Elbourne L.D."/>
            <person name="Stockwell V.O."/>
            <person name="Hartney S.L."/>
            <person name="Breakwell K."/>
            <person name="Henkels M.D."/>
            <person name="Tetu S.G."/>
            <person name="Rangel L.I."/>
            <person name="Kidarsa T.A."/>
            <person name="Wilson N.L."/>
            <person name="van de Mortel J.E."/>
            <person name="Song C."/>
            <person name="Blumhagen R."/>
            <person name="Radune D."/>
            <person name="Hostetler J.B."/>
            <person name="Brinkac L.M."/>
            <person name="Durkin A.S."/>
            <person name="Kluepfel D.A."/>
            <person name="Wechter W.P."/>
            <person name="Anderson A.J."/>
            <person name="Kim Y.C."/>
            <person name="Pierson L.S.III."/>
            <person name="Pierson E.A."/>
            <person name="Lindow S.E."/>
            <person name="Kobayashi D.Y."/>
            <person name="Raaijmakers J.M."/>
            <person name="Weller D.M."/>
            <person name="Thomashow L.S."/>
            <person name="Allen A.E."/>
            <person name="Paulsen I.T."/>
        </authorList>
    </citation>
    <scope>NUCLEOTIDE SEQUENCE [LARGE SCALE GENOMIC DNA]</scope>
    <source>
        <strain evidence="1 2">SS101</strain>
    </source>
</reference>
<organism evidence="1 2">
    <name type="scientific">Pseudomonas lactis</name>
    <dbReference type="NCBI Taxonomy" id="1615674"/>
    <lineage>
        <taxon>Bacteria</taxon>
        <taxon>Pseudomonadati</taxon>
        <taxon>Pseudomonadota</taxon>
        <taxon>Gammaproteobacteria</taxon>
        <taxon>Pseudomonadales</taxon>
        <taxon>Pseudomonadaceae</taxon>
        <taxon>Pseudomonas</taxon>
    </lineage>
</organism>
<dbReference type="AlphaFoldDB" id="I4KDF8"/>